<proteinExistence type="predicted"/>
<dbReference type="RefSeq" id="WP_265682122.1">
    <property type="nucleotide sequence ID" value="NZ_CP120863.1"/>
</dbReference>
<keyword evidence="1" id="KW-0732">Signal</keyword>
<dbReference type="EMBL" id="CP120863">
    <property type="protein sequence ID" value="WFE87266.1"/>
    <property type="molecule type" value="Genomic_DNA"/>
</dbReference>
<feature type="signal peptide" evidence="1">
    <location>
        <begin position="1"/>
        <end position="28"/>
    </location>
</feature>
<name>A0ABY8EWI0_9HYPH</name>
<dbReference type="Proteomes" id="UP001209803">
    <property type="component" value="Chromosome"/>
</dbReference>
<keyword evidence="3" id="KW-1185">Reference proteome</keyword>
<evidence type="ECO:0000313" key="2">
    <source>
        <dbReference type="EMBL" id="WFE87266.1"/>
    </source>
</evidence>
<gene>
    <name evidence="2" type="ORF">K1718_13865</name>
</gene>
<accession>A0ABY8EWI0</accession>
<evidence type="ECO:0000313" key="3">
    <source>
        <dbReference type="Proteomes" id="UP001209803"/>
    </source>
</evidence>
<organism evidence="2 3">
    <name type="scientific">Roseibium porphyridii</name>
    <dbReference type="NCBI Taxonomy" id="2866279"/>
    <lineage>
        <taxon>Bacteria</taxon>
        <taxon>Pseudomonadati</taxon>
        <taxon>Pseudomonadota</taxon>
        <taxon>Alphaproteobacteria</taxon>
        <taxon>Hyphomicrobiales</taxon>
        <taxon>Stappiaceae</taxon>
        <taxon>Roseibium</taxon>
    </lineage>
</organism>
<protein>
    <recommendedName>
        <fullName evidence="4">YARHG domain-containing protein</fullName>
    </recommendedName>
</protein>
<feature type="chain" id="PRO_5047352123" description="YARHG domain-containing protein" evidence="1">
    <location>
        <begin position="29"/>
        <end position="107"/>
    </location>
</feature>
<sequence length="107" mass="12050">MHSKRMRRSLALCLVLLTGLAEGSTAIAQSLSTNPGRFGAMTCQQLWYVEQEVLAEGRVCLKTERARRAFSRAERCISDDEDILPTRARGYLETLREVARGKNCRGF</sequence>
<reference evidence="2 3" key="1">
    <citation type="submission" date="2023-03" db="EMBL/GenBank/DDBJ databases">
        <title>Roseibium porphyridii sp. nov. and Roseibium rhodosorbium sp. nov. isolated from marine algae, Porphyridium cruentum and Rhodosorus marinus, respectively.</title>
        <authorList>
            <person name="Lee M.W."/>
            <person name="Choi B.J."/>
            <person name="Lee J.K."/>
            <person name="Choi D.G."/>
            <person name="Baek J.H."/>
            <person name="Bayburt H."/>
            <person name="Kim J.M."/>
            <person name="Han D.M."/>
            <person name="Kim K.H."/>
            <person name="Jeon C.O."/>
        </authorList>
    </citation>
    <scope>NUCLEOTIDE SEQUENCE [LARGE SCALE GENOMIC DNA]</scope>
    <source>
        <strain evidence="2 3">KMA01</strain>
    </source>
</reference>
<evidence type="ECO:0008006" key="4">
    <source>
        <dbReference type="Google" id="ProtNLM"/>
    </source>
</evidence>
<evidence type="ECO:0000256" key="1">
    <source>
        <dbReference type="SAM" id="SignalP"/>
    </source>
</evidence>